<evidence type="ECO:0000256" key="1">
    <source>
        <dbReference type="SAM" id="SignalP"/>
    </source>
</evidence>
<organism evidence="3 4">
    <name type="scientific">Acanthaster planci</name>
    <name type="common">Crown-of-thorns starfish</name>
    <dbReference type="NCBI Taxonomy" id="133434"/>
    <lineage>
        <taxon>Eukaryota</taxon>
        <taxon>Metazoa</taxon>
        <taxon>Echinodermata</taxon>
        <taxon>Eleutherozoa</taxon>
        <taxon>Asterozoa</taxon>
        <taxon>Asteroidea</taxon>
        <taxon>Valvatacea</taxon>
        <taxon>Valvatida</taxon>
        <taxon>Acanthasteridae</taxon>
        <taxon>Acanthaster</taxon>
    </lineage>
</organism>
<dbReference type="PANTHER" id="PTHR10338:SF108">
    <property type="entry name" value="INTER-ALPHA-TRYPSIN INHIBITOR HEAVY CHAIN H4-LIKE PROTEIN"/>
    <property type="match status" value="1"/>
</dbReference>
<evidence type="ECO:0000259" key="2">
    <source>
        <dbReference type="PROSITE" id="PS51468"/>
    </source>
</evidence>
<dbReference type="OrthoDB" id="299997at2759"/>
<feature type="domain" description="VIT" evidence="2">
    <location>
        <begin position="49"/>
        <end position="114"/>
    </location>
</feature>
<dbReference type="PROSITE" id="PS51468">
    <property type="entry name" value="VIT"/>
    <property type="match status" value="1"/>
</dbReference>
<evidence type="ECO:0000313" key="3">
    <source>
        <dbReference type="Proteomes" id="UP000694845"/>
    </source>
</evidence>
<dbReference type="AlphaFoldDB" id="A0A8B7ZWE0"/>
<dbReference type="InterPro" id="IPR050934">
    <property type="entry name" value="ITIH"/>
</dbReference>
<evidence type="ECO:0000313" key="4">
    <source>
        <dbReference type="RefSeq" id="XP_022107851.1"/>
    </source>
</evidence>
<feature type="signal peptide" evidence="1">
    <location>
        <begin position="1"/>
        <end position="30"/>
    </location>
</feature>
<dbReference type="InterPro" id="IPR013694">
    <property type="entry name" value="VIT"/>
</dbReference>
<dbReference type="Proteomes" id="UP000694845">
    <property type="component" value="Unplaced"/>
</dbReference>
<dbReference type="RefSeq" id="XP_022107851.1">
    <property type="nucleotide sequence ID" value="XM_022252159.1"/>
</dbReference>
<accession>A0A8B7ZWE0</accession>
<proteinExistence type="predicted"/>
<dbReference type="KEGG" id="aplc:110988540"/>
<reference evidence="4" key="1">
    <citation type="submission" date="2025-08" db="UniProtKB">
        <authorList>
            <consortium name="RefSeq"/>
        </authorList>
    </citation>
    <scope>IDENTIFICATION</scope>
</reference>
<keyword evidence="3" id="KW-1185">Reference proteome</keyword>
<feature type="chain" id="PRO_5034709047" evidence="1">
    <location>
        <begin position="31"/>
        <end position="114"/>
    </location>
</feature>
<dbReference type="PANTHER" id="PTHR10338">
    <property type="entry name" value="INTER-ALPHA-TRYPSIN INHIBITOR HEAVY CHAIN FAMILY MEMBER"/>
    <property type="match status" value="1"/>
</dbReference>
<sequence>MIKMLPSPTPVILGLVVVSHMLSGIQSAFASEDWIVEASRNSKQKEMPSNHARVKRQSIFNRNEIEQFQVESKIAVRFASTTITSRIRNRASSYQSLNFVLQLPLNAFIANFSL</sequence>
<dbReference type="Pfam" id="PF08487">
    <property type="entry name" value="VIT"/>
    <property type="match status" value="1"/>
</dbReference>
<gene>
    <name evidence="4" type="primary">LOC110988540</name>
</gene>
<keyword evidence="1" id="KW-0732">Signal</keyword>
<protein>
    <submittedName>
        <fullName evidence="4">Inter-alpha-trypsin inhibitor heavy chain H4-like</fullName>
    </submittedName>
</protein>
<name>A0A8B7ZWE0_ACAPL</name>
<dbReference type="GeneID" id="110988540"/>